<organism evidence="1 2">
    <name type="scientific">Breznakia pachnodae</name>
    <dbReference type="NCBI Taxonomy" id="265178"/>
    <lineage>
        <taxon>Bacteria</taxon>
        <taxon>Bacillati</taxon>
        <taxon>Bacillota</taxon>
        <taxon>Erysipelotrichia</taxon>
        <taxon>Erysipelotrichales</taxon>
        <taxon>Erysipelotrichaceae</taxon>
        <taxon>Breznakia</taxon>
    </lineage>
</organism>
<comment type="caution">
    <text evidence="1">The sequence shown here is derived from an EMBL/GenBank/DDBJ whole genome shotgun (WGS) entry which is preliminary data.</text>
</comment>
<evidence type="ECO:0008006" key="3">
    <source>
        <dbReference type="Google" id="ProtNLM"/>
    </source>
</evidence>
<dbReference type="Proteomes" id="UP001230220">
    <property type="component" value="Unassembled WGS sequence"/>
</dbReference>
<accession>A0ABU0E2W7</accession>
<evidence type="ECO:0000313" key="2">
    <source>
        <dbReference type="Proteomes" id="UP001230220"/>
    </source>
</evidence>
<dbReference type="EMBL" id="JAUSUR010000002">
    <property type="protein sequence ID" value="MDQ0360845.1"/>
    <property type="molecule type" value="Genomic_DNA"/>
</dbReference>
<reference evidence="1 2" key="1">
    <citation type="submission" date="2023-07" db="EMBL/GenBank/DDBJ databases">
        <title>Genomic Encyclopedia of Type Strains, Phase IV (KMG-IV): sequencing the most valuable type-strain genomes for metagenomic binning, comparative biology and taxonomic classification.</title>
        <authorList>
            <person name="Goeker M."/>
        </authorList>
    </citation>
    <scope>NUCLEOTIDE SEQUENCE [LARGE SCALE GENOMIC DNA]</scope>
    <source>
        <strain evidence="1 2">DSM 16784</strain>
    </source>
</reference>
<gene>
    <name evidence="1" type="ORF">J2S15_001590</name>
</gene>
<evidence type="ECO:0000313" key="1">
    <source>
        <dbReference type="EMBL" id="MDQ0360845.1"/>
    </source>
</evidence>
<dbReference type="RefSeq" id="WP_307407052.1">
    <property type="nucleotide sequence ID" value="NZ_JAUSUR010000002.1"/>
</dbReference>
<proteinExistence type="predicted"/>
<protein>
    <recommendedName>
        <fullName evidence="3">DUF3783 domain-containing protein</fullName>
    </recommendedName>
</protein>
<sequence>MEKKILIYSAGNKEKEDKIKTILHPDYTVEFISENELNQKLGYHFRLEGFEKEDTESDESIAFDAMFLPVVPHEEIRELSAKLREQDADVERKAMLTEHNRNWTILDLLKEIDEEHTYFKKRAELNQLLLNSTKVKPEDIDAEIAPDFQKAVLFAYDTLQDKESTTELFEKAIDTLLPLYQKVN</sequence>
<dbReference type="Pfam" id="PF12646">
    <property type="entry name" value="DUF3783"/>
    <property type="match status" value="1"/>
</dbReference>
<dbReference type="InterPro" id="IPR016621">
    <property type="entry name" value="UCP014543"/>
</dbReference>
<name>A0ABU0E2W7_9FIRM</name>
<keyword evidence="2" id="KW-1185">Reference proteome</keyword>